<evidence type="ECO:0000313" key="10">
    <source>
        <dbReference type="Proteomes" id="UP000661507"/>
    </source>
</evidence>
<dbReference type="AlphaFoldDB" id="A0A917NUI8"/>
<feature type="transmembrane region" description="Helical" evidence="8">
    <location>
        <begin position="125"/>
        <end position="146"/>
    </location>
</feature>
<dbReference type="InterPro" id="IPR004776">
    <property type="entry name" value="Mem_transp_PIN-like"/>
</dbReference>
<dbReference type="Pfam" id="PF03547">
    <property type="entry name" value="Mem_trans"/>
    <property type="match status" value="1"/>
</dbReference>
<evidence type="ECO:0008006" key="11">
    <source>
        <dbReference type="Google" id="ProtNLM"/>
    </source>
</evidence>
<comment type="caution">
    <text evidence="9">The sequence shown here is derived from an EMBL/GenBank/DDBJ whole genome shotgun (WGS) entry which is preliminary data.</text>
</comment>
<dbReference type="Gene3D" id="1.20.1530.20">
    <property type="match status" value="1"/>
</dbReference>
<feature type="transmembrane region" description="Helical" evidence="8">
    <location>
        <begin position="38"/>
        <end position="55"/>
    </location>
</feature>
<keyword evidence="5 8" id="KW-0812">Transmembrane</keyword>
<keyword evidence="7 8" id="KW-0472">Membrane</keyword>
<name>A0A917NUI8_9PROT</name>
<organism evidence="9 10">
    <name type="scientific">Neoroseomonas lacus</name>
    <dbReference type="NCBI Taxonomy" id="287609"/>
    <lineage>
        <taxon>Bacteria</taxon>
        <taxon>Pseudomonadati</taxon>
        <taxon>Pseudomonadota</taxon>
        <taxon>Alphaproteobacteria</taxon>
        <taxon>Acetobacterales</taxon>
        <taxon>Acetobacteraceae</taxon>
        <taxon>Neoroseomonas</taxon>
    </lineage>
</organism>
<dbReference type="GO" id="GO:0055085">
    <property type="term" value="P:transmembrane transport"/>
    <property type="evidence" value="ECO:0007669"/>
    <property type="project" value="InterPro"/>
</dbReference>
<accession>A0A917NUI8</accession>
<dbReference type="PANTHER" id="PTHR36838">
    <property type="entry name" value="AUXIN EFFLUX CARRIER FAMILY PROTEIN"/>
    <property type="match status" value="1"/>
</dbReference>
<gene>
    <name evidence="9" type="ORF">GCM10011320_37520</name>
</gene>
<comment type="subcellular location">
    <subcellularLocation>
        <location evidence="1">Cell membrane</location>
        <topology evidence="1">Multi-pass membrane protein</topology>
    </subcellularLocation>
</comment>
<protein>
    <recommendedName>
        <fullName evidence="11">AEC family transporter</fullName>
    </recommendedName>
</protein>
<keyword evidence="10" id="KW-1185">Reference proteome</keyword>
<feature type="transmembrane region" description="Helical" evidence="8">
    <location>
        <begin position="7"/>
        <end position="26"/>
    </location>
</feature>
<evidence type="ECO:0000256" key="4">
    <source>
        <dbReference type="ARBA" id="ARBA00022475"/>
    </source>
</evidence>
<feature type="transmembrane region" description="Helical" evidence="8">
    <location>
        <begin position="100"/>
        <end position="119"/>
    </location>
</feature>
<keyword evidence="6 8" id="KW-1133">Transmembrane helix</keyword>
<feature type="transmembrane region" description="Helical" evidence="8">
    <location>
        <begin position="277"/>
        <end position="301"/>
    </location>
</feature>
<feature type="transmembrane region" description="Helical" evidence="8">
    <location>
        <begin position="193"/>
        <end position="212"/>
    </location>
</feature>
<evidence type="ECO:0000256" key="3">
    <source>
        <dbReference type="ARBA" id="ARBA00022448"/>
    </source>
</evidence>
<feature type="transmembrane region" description="Helical" evidence="8">
    <location>
        <begin position="67"/>
        <end position="88"/>
    </location>
</feature>
<reference evidence="9" key="2">
    <citation type="submission" date="2020-09" db="EMBL/GenBank/DDBJ databases">
        <authorList>
            <person name="Sun Q."/>
            <person name="Zhou Y."/>
        </authorList>
    </citation>
    <scope>NUCLEOTIDE SEQUENCE</scope>
    <source>
        <strain evidence="9">CGMCC 1.3617</strain>
    </source>
</reference>
<evidence type="ECO:0000256" key="8">
    <source>
        <dbReference type="SAM" id="Phobius"/>
    </source>
</evidence>
<dbReference type="PANTHER" id="PTHR36838:SF4">
    <property type="entry name" value="AUXIN EFFLUX CARRIER FAMILY PROTEIN"/>
    <property type="match status" value="1"/>
</dbReference>
<sequence>MNAWLDAFIPAFALLGLGALLKRRLLRDDTVWAGMERLIYWVLLPSLIVAALSPLDLGSLPLGRIAVAIWAALGLGTVISVLLARALGHGHAAMTSVLQGGIRFNNLMGFAIVGALFGAEGTGFGAVSTGIIVPFVQTVTTLAFAFDGKRGPPRPATVIRQLALNPLLLAVAAGFAIAALGGLPPGLAPTVQALGRASVALGLLCVGAALSLDSFTDRVGTQAVTGVLKLTVMPAVTWALCMALGVPPLAMAVAVIFMALPTAATSYVMARAMGGDAPLMAAITTTEHIAAIVTLPFWVWLVAP</sequence>
<dbReference type="InterPro" id="IPR038770">
    <property type="entry name" value="Na+/solute_symporter_sf"/>
</dbReference>
<comment type="similarity">
    <text evidence="2">Belongs to the auxin efflux carrier (TC 2.A.69) family.</text>
</comment>
<keyword evidence="4" id="KW-1003">Cell membrane</keyword>
<dbReference type="EMBL" id="BMKW01000009">
    <property type="protein sequence ID" value="GGJ26556.1"/>
    <property type="molecule type" value="Genomic_DNA"/>
</dbReference>
<evidence type="ECO:0000256" key="7">
    <source>
        <dbReference type="ARBA" id="ARBA00023136"/>
    </source>
</evidence>
<evidence type="ECO:0000256" key="6">
    <source>
        <dbReference type="ARBA" id="ARBA00022989"/>
    </source>
</evidence>
<dbReference type="RefSeq" id="WP_188969460.1">
    <property type="nucleotide sequence ID" value="NZ_BMKW01000009.1"/>
</dbReference>
<evidence type="ECO:0000256" key="2">
    <source>
        <dbReference type="ARBA" id="ARBA00010145"/>
    </source>
</evidence>
<dbReference type="GO" id="GO:0005886">
    <property type="term" value="C:plasma membrane"/>
    <property type="evidence" value="ECO:0007669"/>
    <property type="project" value="UniProtKB-SubCell"/>
</dbReference>
<evidence type="ECO:0000313" key="9">
    <source>
        <dbReference type="EMBL" id="GGJ26556.1"/>
    </source>
</evidence>
<keyword evidence="3" id="KW-0813">Transport</keyword>
<dbReference type="Proteomes" id="UP000661507">
    <property type="component" value="Unassembled WGS sequence"/>
</dbReference>
<evidence type="ECO:0000256" key="1">
    <source>
        <dbReference type="ARBA" id="ARBA00004651"/>
    </source>
</evidence>
<feature type="transmembrane region" description="Helical" evidence="8">
    <location>
        <begin position="167"/>
        <end position="187"/>
    </location>
</feature>
<reference evidence="9" key="1">
    <citation type="journal article" date="2014" name="Int. J. Syst. Evol. Microbiol.">
        <title>Complete genome sequence of Corynebacterium casei LMG S-19264T (=DSM 44701T), isolated from a smear-ripened cheese.</title>
        <authorList>
            <consortium name="US DOE Joint Genome Institute (JGI-PGF)"/>
            <person name="Walter F."/>
            <person name="Albersmeier A."/>
            <person name="Kalinowski J."/>
            <person name="Ruckert C."/>
        </authorList>
    </citation>
    <scope>NUCLEOTIDE SEQUENCE</scope>
    <source>
        <strain evidence="9">CGMCC 1.3617</strain>
    </source>
</reference>
<proteinExistence type="inferred from homology"/>
<evidence type="ECO:0000256" key="5">
    <source>
        <dbReference type="ARBA" id="ARBA00022692"/>
    </source>
</evidence>